<dbReference type="PRINTS" id="PR00195">
    <property type="entry name" value="DYNAMIN"/>
</dbReference>
<keyword evidence="2" id="KW-0342">GTP-binding</keyword>
<keyword evidence="7" id="KW-1185">Reference proteome</keyword>
<dbReference type="InterPro" id="IPR001401">
    <property type="entry name" value="Dynamin_GTPase"/>
</dbReference>
<gene>
    <name evidence="6" type="ORF">VTL71DRAFT_14939</name>
</gene>
<evidence type="ECO:0000313" key="7">
    <source>
        <dbReference type="Proteomes" id="UP001595075"/>
    </source>
</evidence>
<comment type="caution">
    <text evidence="6">The sequence shown here is derived from an EMBL/GenBank/DDBJ whole genome shotgun (WGS) entry which is preliminary data.</text>
</comment>
<dbReference type="PROSITE" id="PS51388">
    <property type="entry name" value="GED"/>
    <property type="match status" value="1"/>
</dbReference>
<proteinExistence type="predicted"/>
<dbReference type="Pfam" id="PF00350">
    <property type="entry name" value="Dynamin_N"/>
    <property type="match status" value="1"/>
</dbReference>
<dbReference type="InterPro" id="IPR000375">
    <property type="entry name" value="Dynamin_stalk"/>
</dbReference>
<dbReference type="SMART" id="SM00053">
    <property type="entry name" value="DYNc"/>
    <property type="match status" value="1"/>
</dbReference>
<dbReference type="PROSITE" id="PS51718">
    <property type="entry name" value="G_DYNAMIN_2"/>
    <property type="match status" value="1"/>
</dbReference>
<dbReference type="Gene3D" id="3.40.50.300">
    <property type="entry name" value="P-loop containing nucleotide triphosphate hydrolases"/>
    <property type="match status" value="1"/>
</dbReference>
<dbReference type="EMBL" id="JAZHXI010000008">
    <property type="protein sequence ID" value="KAL2068602.1"/>
    <property type="molecule type" value="Genomic_DNA"/>
</dbReference>
<protein>
    <submittedName>
        <fullName evidence="6">Uncharacterized protein</fullName>
    </submittedName>
</protein>
<dbReference type="Proteomes" id="UP001595075">
    <property type="component" value="Unassembled WGS sequence"/>
</dbReference>
<dbReference type="InterPro" id="IPR045063">
    <property type="entry name" value="Dynamin_N"/>
</dbReference>
<reference evidence="6 7" key="1">
    <citation type="journal article" date="2024" name="Commun. Biol.">
        <title>Comparative genomic analysis of thermophilic fungi reveals convergent evolutionary adaptations and gene losses.</title>
        <authorList>
            <person name="Steindorff A.S."/>
            <person name="Aguilar-Pontes M.V."/>
            <person name="Robinson A.J."/>
            <person name="Andreopoulos B."/>
            <person name="LaButti K."/>
            <person name="Kuo A."/>
            <person name="Mondo S."/>
            <person name="Riley R."/>
            <person name="Otillar R."/>
            <person name="Haridas S."/>
            <person name="Lipzen A."/>
            <person name="Grimwood J."/>
            <person name="Schmutz J."/>
            <person name="Clum A."/>
            <person name="Reid I.D."/>
            <person name="Moisan M.C."/>
            <person name="Butler G."/>
            <person name="Nguyen T.T.M."/>
            <person name="Dewar K."/>
            <person name="Conant G."/>
            <person name="Drula E."/>
            <person name="Henrissat B."/>
            <person name="Hansel C."/>
            <person name="Singer S."/>
            <person name="Hutchinson M.I."/>
            <person name="de Vries R.P."/>
            <person name="Natvig D.O."/>
            <person name="Powell A.J."/>
            <person name="Tsang A."/>
            <person name="Grigoriev I.V."/>
        </authorList>
    </citation>
    <scope>NUCLEOTIDE SEQUENCE [LARGE SCALE GENOMIC DNA]</scope>
    <source>
        <strain evidence="6 7">CBS 494.80</strain>
    </source>
</reference>
<accession>A0ABR4CF61</accession>
<evidence type="ECO:0000256" key="2">
    <source>
        <dbReference type="ARBA" id="ARBA00023134"/>
    </source>
</evidence>
<keyword evidence="1" id="KW-0547">Nucleotide-binding</keyword>
<dbReference type="CDD" id="cd08771">
    <property type="entry name" value="DLP_1"/>
    <property type="match status" value="1"/>
</dbReference>
<feature type="compositionally biased region" description="Polar residues" evidence="3">
    <location>
        <begin position="430"/>
        <end position="451"/>
    </location>
</feature>
<feature type="domain" description="GED" evidence="4">
    <location>
        <begin position="637"/>
        <end position="725"/>
    </location>
</feature>
<dbReference type="PANTHER" id="PTHR11566">
    <property type="entry name" value="DYNAMIN"/>
    <property type="match status" value="1"/>
</dbReference>
<evidence type="ECO:0000256" key="3">
    <source>
        <dbReference type="SAM" id="MobiDB-lite"/>
    </source>
</evidence>
<dbReference type="InterPro" id="IPR022812">
    <property type="entry name" value="Dynamin"/>
</dbReference>
<feature type="region of interest" description="Disordered" evidence="3">
    <location>
        <begin position="409"/>
        <end position="451"/>
    </location>
</feature>
<evidence type="ECO:0000259" key="4">
    <source>
        <dbReference type="PROSITE" id="PS51388"/>
    </source>
</evidence>
<dbReference type="Pfam" id="PF01031">
    <property type="entry name" value="Dynamin_M"/>
    <property type="match status" value="1"/>
</dbReference>
<dbReference type="InterPro" id="IPR030381">
    <property type="entry name" value="G_DYNAMIN_dom"/>
</dbReference>
<dbReference type="SUPFAM" id="SSF52540">
    <property type="entry name" value="P-loop containing nucleoside triphosphate hydrolases"/>
    <property type="match status" value="1"/>
</dbReference>
<feature type="domain" description="Dynamin-type G" evidence="5">
    <location>
        <begin position="23"/>
        <end position="318"/>
    </location>
</feature>
<dbReference type="InterPro" id="IPR027417">
    <property type="entry name" value="P-loop_NTPase"/>
</dbReference>
<dbReference type="InterPro" id="IPR020850">
    <property type="entry name" value="GED_dom"/>
</dbReference>
<sequence length="725" mass="81625">MLAEDRARLQKIDELYALRLDQYVSLPQLVVVGDQSSGKSSVLEGLTDLPFPRDSGLCTRFPTQIVFKRSTSESKVVSIMATHGQQKSRADAIAKFGKRQVTSLDERAFSDLLAEASECMGIAPIGKQEDSHADSFSHDILKFELSGPEFENFSVVDLPGIFRKPTPGQTSKADIPLVREMIAKYLGNPRSIILAVVPANVDIATQEIIQMAEDADPGRQRTLGVLTKPDLVDRGAEDKIMELVTNREGSAKFDLGYTIVCNRSQSDLSISHSERNARETAFFNTQPWSAIPKERAGIKALKLRLDKLLVDVTRQNFKAVAVDVQRRIDKLKGKLDNLGPARLTPNDQRIHLIRIATDFRDIATKAVDAHYSRDPCFEADVFRLATNVMEINTSFSETIAVQGCTRRFRRGSGDTTTAQKDKEAEDAQNEIESSSAESVRTPTSTSSSQNDECFLTYPELRSLVGQCPPHPHRTKTNIMHWIEEKHKRSKGFEIGTINPSLLPSLFLEQSRGWGFFARKHVEAIIQSIHIFCHEALLYCGKDTVLSQRLWTRLSQLLLPTYRKALDHATFLVQVEQDGHPMTMNHYFADNLRKAREDRVRRQFANFQTWATKDPQKEPLLRLKDTLATFASNDGQSAQDLHDTLEAYYKVARKRFVDAICLQAVDHFLISNKHGLLWLFSPQFIGTLTDIDLNEIAGEGNEAVSRRERLMKEIESLKAGQRILAD</sequence>
<evidence type="ECO:0000256" key="1">
    <source>
        <dbReference type="ARBA" id="ARBA00022741"/>
    </source>
</evidence>
<dbReference type="PANTHER" id="PTHR11566:SF215">
    <property type="entry name" value="DYNAMIN GTPASE"/>
    <property type="match status" value="1"/>
</dbReference>
<evidence type="ECO:0000313" key="6">
    <source>
        <dbReference type="EMBL" id="KAL2068602.1"/>
    </source>
</evidence>
<evidence type="ECO:0000259" key="5">
    <source>
        <dbReference type="PROSITE" id="PS51718"/>
    </source>
</evidence>
<organism evidence="6 7">
    <name type="scientific">Oculimacula yallundae</name>
    <dbReference type="NCBI Taxonomy" id="86028"/>
    <lineage>
        <taxon>Eukaryota</taxon>
        <taxon>Fungi</taxon>
        <taxon>Dikarya</taxon>
        <taxon>Ascomycota</taxon>
        <taxon>Pezizomycotina</taxon>
        <taxon>Leotiomycetes</taxon>
        <taxon>Helotiales</taxon>
        <taxon>Ploettnerulaceae</taxon>
        <taxon>Oculimacula</taxon>
    </lineage>
</organism>
<name>A0ABR4CF61_9HELO</name>